<evidence type="ECO:0000313" key="2">
    <source>
        <dbReference type="Proteomes" id="UP001281147"/>
    </source>
</evidence>
<dbReference type="EMBL" id="JAUTXU010000186">
    <property type="protein sequence ID" value="KAK3700390.1"/>
    <property type="molecule type" value="Genomic_DNA"/>
</dbReference>
<protein>
    <submittedName>
        <fullName evidence="1">Uncharacterized protein</fullName>
    </submittedName>
</protein>
<name>A0ACC3MQN6_9PEZI</name>
<proteinExistence type="predicted"/>
<sequence length="394" mass="44519">MADGTLPSGQETEAGKPACSQSILTIPPETFERIAQLADPHDLLALRQVCKESSGRVWRTYINVHFAERSVLLCSEHSMHTLLRIAENETRRRAVKKVVLSVNQIPTKEERRRLDYPHEGDAQKQFQLRNVEANTLTVIFANFRCLGNIVEVEVKNQSDEEPIAHGMKTLEMLCGTYTHPCDDSSRLVRAVIHALALSALPVSNLSITTFDWYWYFYELVADSKILSSTRLVLAILEQLKIQYDYEYGLVDDEVTGFYDLLQSAPKLRVLSLIGTSEPHHPIRADRRIISEHFLAGQYRALETLELTGLALEFKGVAALIKHNAKLKSIRFHECLFHSLSDVEIELVDRYMLNPNVTHSEVVAKIVKQLSGIAEVLPGSCRISIRSEEEEATTP</sequence>
<dbReference type="Proteomes" id="UP001281147">
    <property type="component" value="Unassembled WGS sequence"/>
</dbReference>
<comment type="caution">
    <text evidence="1">The sequence shown here is derived from an EMBL/GenBank/DDBJ whole genome shotgun (WGS) entry which is preliminary data.</text>
</comment>
<accession>A0ACC3MQN6</accession>
<gene>
    <name evidence="1" type="ORF">LTR37_016001</name>
</gene>
<evidence type="ECO:0000313" key="1">
    <source>
        <dbReference type="EMBL" id="KAK3700390.1"/>
    </source>
</evidence>
<reference evidence="1" key="1">
    <citation type="submission" date="2023-07" db="EMBL/GenBank/DDBJ databases">
        <title>Black Yeasts Isolated from many extreme environments.</title>
        <authorList>
            <person name="Coleine C."/>
            <person name="Stajich J.E."/>
            <person name="Selbmann L."/>
        </authorList>
    </citation>
    <scope>NUCLEOTIDE SEQUENCE</scope>
    <source>
        <strain evidence="1">CCFEE 5714</strain>
    </source>
</reference>
<keyword evidence="2" id="KW-1185">Reference proteome</keyword>
<organism evidence="1 2">
    <name type="scientific">Vermiconidia calcicola</name>
    <dbReference type="NCBI Taxonomy" id="1690605"/>
    <lineage>
        <taxon>Eukaryota</taxon>
        <taxon>Fungi</taxon>
        <taxon>Dikarya</taxon>
        <taxon>Ascomycota</taxon>
        <taxon>Pezizomycotina</taxon>
        <taxon>Dothideomycetes</taxon>
        <taxon>Dothideomycetidae</taxon>
        <taxon>Mycosphaerellales</taxon>
        <taxon>Extremaceae</taxon>
        <taxon>Vermiconidia</taxon>
    </lineage>
</organism>